<sequence length="423" mass="44504">MKTTQDQFNTPSEPLKNSAHPGSAPGWQKPLTYFSIFLLGASATWSATQFLNGPTLVSPAVNAASPAQVQTAAPVIQARLPIADTNFITQVVQNVGPAVVRINASRTVTTQIPDAFNDPFFRQFFGSRLPTQPQERVERGTGSGFIISNDGQILTNAHVVAGADTVEVTLKDGRSFTGRVMGTDPVTDVAVVKIEANDLPTAVVGDSEQLQPGEWAIAIGNPLGLDNTVTVGIISGTGRSSSQVGVPDKRVNFIQTDAAINPGNSGGPLLNQRGEVIGMNTAIIQGAQGLGFAIPINRAQDIAQQLIANGEVQHPYLGIQMVQLTSELKNEINNNPNAGLTVTEDKGILIAQVMPDSPAVRGGLRAGDVIVSINGVQMTDANAVQQQVERTRVGGELQMQVIRNGQPMTLAVQPGAFPSQASN</sequence>
<dbReference type="InterPro" id="IPR048172">
    <property type="entry name" value="HhoA_HhoB_HtrA-like"/>
</dbReference>
<feature type="compositionally biased region" description="Polar residues" evidence="4">
    <location>
        <begin position="1"/>
        <end position="12"/>
    </location>
</feature>
<dbReference type="InterPro" id="IPR001940">
    <property type="entry name" value="Peptidase_S1C"/>
</dbReference>
<evidence type="ECO:0000256" key="4">
    <source>
        <dbReference type="SAM" id="MobiDB-lite"/>
    </source>
</evidence>
<dbReference type="InterPro" id="IPR001478">
    <property type="entry name" value="PDZ"/>
</dbReference>
<dbReference type="Pfam" id="PF13180">
    <property type="entry name" value="PDZ_2"/>
    <property type="match status" value="1"/>
</dbReference>
<dbReference type="SMART" id="SM00228">
    <property type="entry name" value="PDZ"/>
    <property type="match status" value="1"/>
</dbReference>
<proteinExistence type="inferred from homology"/>
<dbReference type="EMBL" id="JAMXFF010000054">
    <property type="protein sequence ID" value="MCT7969575.1"/>
    <property type="molecule type" value="Genomic_DNA"/>
</dbReference>
<dbReference type="Gene3D" id="2.40.10.10">
    <property type="entry name" value="Trypsin-like serine proteases"/>
    <property type="match status" value="2"/>
</dbReference>
<dbReference type="InterPro" id="IPR036034">
    <property type="entry name" value="PDZ_sf"/>
</dbReference>
<keyword evidence="7" id="KW-1185">Reference proteome</keyword>
<comment type="similarity">
    <text evidence="1">Belongs to the peptidase S1C family.</text>
</comment>
<keyword evidence="3" id="KW-0378">Hydrolase</keyword>
<dbReference type="InterPro" id="IPR043504">
    <property type="entry name" value="Peptidase_S1_PA_chymotrypsin"/>
</dbReference>
<evidence type="ECO:0000256" key="2">
    <source>
        <dbReference type="ARBA" id="ARBA00022670"/>
    </source>
</evidence>
<dbReference type="RefSeq" id="WP_368009029.1">
    <property type="nucleotide sequence ID" value="NZ_JAMXFF010000054.1"/>
</dbReference>
<dbReference type="PANTHER" id="PTHR22939">
    <property type="entry name" value="SERINE PROTEASE FAMILY S1C HTRA-RELATED"/>
    <property type="match status" value="1"/>
</dbReference>
<feature type="domain" description="PDZ" evidence="5">
    <location>
        <begin position="321"/>
        <end position="405"/>
    </location>
</feature>
<dbReference type="NCBIfam" id="NF041521">
    <property type="entry name" value="HhoA_HhoB_HtrA"/>
    <property type="match status" value="1"/>
</dbReference>
<gene>
    <name evidence="6" type="ORF">NG799_25000</name>
</gene>
<evidence type="ECO:0000259" key="5">
    <source>
        <dbReference type="PROSITE" id="PS50106"/>
    </source>
</evidence>
<dbReference type="Pfam" id="PF13365">
    <property type="entry name" value="Trypsin_2"/>
    <property type="match status" value="1"/>
</dbReference>
<comment type="caution">
    <text evidence="6">The sequence shown here is derived from an EMBL/GenBank/DDBJ whole genome shotgun (WGS) entry which is preliminary data.</text>
</comment>
<evidence type="ECO:0000313" key="6">
    <source>
        <dbReference type="EMBL" id="MCT7969575.1"/>
    </source>
</evidence>
<feature type="region of interest" description="Disordered" evidence="4">
    <location>
        <begin position="1"/>
        <end position="23"/>
    </location>
</feature>
<dbReference type="PROSITE" id="PS50106">
    <property type="entry name" value="PDZ"/>
    <property type="match status" value="1"/>
</dbReference>
<dbReference type="SUPFAM" id="SSF50156">
    <property type="entry name" value="PDZ domain-like"/>
    <property type="match status" value="1"/>
</dbReference>
<accession>A0ABT2MXV1</accession>
<dbReference type="Gene3D" id="2.30.42.10">
    <property type="match status" value="1"/>
</dbReference>
<dbReference type="PRINTS" id="PR00834">
    <property type="entry name" value="PROTEASES2C"/>
</dbReference>
<reference evidence="6 7" key="1">
    <citation type="journal article" date="2022" name="Front. Microbiol.">
        <title>High genomic differentiation and limited gene flow indicate recent cryptic speciation within the genus Laspinema (cyanobacteria).</title>
        <authorList>
            <person name="Stanojkovic A."/>
            <person name="Skoupy S."/>
            <person name="Skaloud P."/>
            <person name="Dvorak P."/>
        </authorList>
    </citation>
    <scope>NUCLEOTIDE SEQUENCE [LARGE SCALE GENOMIC DNA]</scope>
    <source>
        <strain evidence="6 7">D2a</strain>
    </source>
</reference>
<dbReference type="PANTHER" id="PTHR22939:SF129">
    <property type="entry name" value="SERINE PROTEASE HTRA2, MITOCHONDRIAL"/>
    <property type="match status" value="1"/>
</dbReference>
<organism evidence="6 7">
    <name type="scientific">Laspinema palackyanum D2a</name>
    <dbReference type="NCBI Taxonomy" id="2953684"/>
    <lineage>
        <taxon>Bacteria</taxon>
        <taxon>Bacillati</taxon>
        <taxon>Cyanobacteriota</taxon>
        <taxon>Cyanophyceae</taxon>
        <taxon>Oscillatoriophycideae</taxon>
        <taxon>Oscillatoriales</taxon>
        <taxon>Laspinemataceae</taxon>
        <taxon>Laspinema</taxon>
        <taxon>Laspinema palackyanum</taxon>
    </lineage>
</organism>
<keyword evidence="2" id="KW-0645">Protease</keyword>
<dbReference type="InterPro" id="IPR009003">
    <property type="entry name" value="Peptidase_S1_PA"/>
</dbReference>
<evidence type="ECO:0000256" key="3">
    <source>
        <dbReference type="ARBA" id="ARBA00022801"/>
    </source>
</evidence>
<evidence type="ECO:0000313" key="7">
    <source>
        <dbReference type="Proteomes" id="UP001525890"/>
    </source>
</evidence>
<name>A0ABT2MXV1_9CYAN</name>
<dbReference type="SUPFAM" id="SSF50494">
    <property type="entry name" value="Trypsin-like serine proteases"/>
    <property type="match status" value="1"/>
</dbReference>
<evidence type="ECO:0000256" key="1">
    <source>
        <dbReference type="ARBA" id="ARBA00010541"/>
    </source>
</evidence>
<protein>
    <submittedName>
        <fullName evidence="6">Trypsin-like peptidase domain-containing protein</fullName>
    </submittedName>
</protein>
<dbReference type="Proteomes" id="UP001525890">
    <property type="component" value="Unassembled WGS sequence"/>
</dbReference>